<evidence type="ECO:0000313" key="3">
    <source>
        <dbReference type="Proteomes" id="UP001362999"/>
    </source>
</evidence>
<feature type="region of interest" description="Disordered" evidence="1">
    <location>
        <begin position="227"/>
        <end position="249"/>
    </location>
</feature>
<evidence type="ECO:0000256" key="1">
    <source>
        <dbReference type="SAM" id="MobiDB-lite"/>
    </source>
</evidence>
<organism evidence="2 3">
    <name type="scientific">Favolaschia claudopus</name>
    <dbReference type="NCBI Taxonomy" id="2862362"/>
    <lineage>
        <taxon>Eukaryota</taxon>
        <taxon>Fungi</taxon>
        <taxon>Dikarya</taxon>
        <taxon>Basidiomycota</taxon>
        <taxon>Agaricomycotina</taxon>
        <taxon>Agaricomycetes</taxon>
        <taxon>Agaricomycetidae</taxon>
        <taxon>Agaricales</taxon>
        <taxon>Marasmiineae</taxon>
        <taxon>Mycenaceae</taxon>
        <taxon>Favolaschia</taxon>
    </lineage>
</organism>
<comment type="caution">
    <text evidence="2">The sequence shown here is derived from an EMBL/GenBank/DDBJ whole genome shotgun (WGS) entry which is preliminary data.</text>
</comment>
<accession>A0AAW0CT83</accession>
<evidence type="ECO:0000313" key="2">
    <source>
        <dbReference type="EMBL" id="KAK7042336.1"/>
    </source>
</evidence>
<keyword evidence="3" id="KW-1185">Reference proteome</keyword>
<dbReference type="Proteomes" id="UP001362999">
    <property type="component" value="Unassembled WGS sequence"/>
</dbReference>
<proteinExistence type="predicted"/>
<gene>
    <name evidence="2" type="ORF">R3P38DRAFT_2889857</name>
</gene>
<protein>
    <submittedName>
        <fullName evidence="2">Uncharacterized protein</fullName>
    </submittedName>
</protein>
<dbReference type="AlphaFoldDB" id="A0AAW0CT83"/>
<dbReference type="EMBL" id="JAWWNJ010000013">
    <property type="protein sequence ID" value="KAK7042336.1"/>
    <property type="molecule type" value="Genomic_DNA"/>
</dbReference>
<sequence length="269" mass="31099">MAIPSSRSSRIIDLATSLHDTDESCIRRRVRERLEWTWGLGYDHLDEHLQQFSDPQGFLTDDAILVFPQSHVVEELSCRDDRGEKCVRRPYIQKLYNGRCSFEYILVAIDPASSFSYRVVNSEVPPHLALCTTFGKIMKAWGLHQRQLMLMEYIYRKLFWVDVVPSSFLSFDSDQTMVEPADNYEDESQHLQGRRKCPSNVEWDALSSASLCEPKRRLLSEELARSLNDSDDHADDDSNASSVDSYLSRDEVDSDVYEADRRWLEGIQS</sequence>
<name>A0AAW0CT83_9AGAR</name>
<reference evidence="2 3" key="1">
    <citation type="journal article" date="2024" name="J Genomics">
        <title>Draft genome sequencing and assembly of Favolaschia claudopus CIRM-BRFM 2984 isolated from oak limbs.</title>
        <authorList>
            <person name="Navarro D."/>
            <person name="Drula E."/>
            <person name="Chaduli D."/>
            <person name="Cazenave R."/>
            <person name="Ahrendt S."/>
            <person name="Wang J."/>
            <person name="Lipzen A."/>
            <person name="Daum C."/>
            <person name="Barry K."/>
            <person name="Grigoriev I.V."/>
            <person name="Favel A."/>
            <person name="Rosso M.N."/>
            <person name="Martin F."/>
        </authorList>
    </citation>
    <scope>NUCLEOTIDE SEQUENCE [LARGE SCALE GENOMIC DNA]</scope>
    <source>
        <strain evidence="2 3">CIRM-BRFM 2984</strain>
    </source>
</reference>